<keyword evidence="3" id="KW-0677">Repeat</keyword>
<evidence type="ECO:0000256" key="1">
    <source>
        <dbReference type="ARBA" id="ARBA00004123"/>
    </source>
</evidence>
<dbReference type="InterPro" id="IPR011989">
    <property type="entry name" value="ARM-like"/>
</dbReference>
<dbReference type="Pfam" id="PF08216">
    <property type="entry name" value="CTNNBL"/>
    <property type="match status" value="1"/>
</dbReference>
<dbReference type="InterPro" id="IPR039678">
    <property type="entry name" value="CTNNBL1"/>
</dbReference>
<dbReference type="Proteomes" id="UP000050795">
    <property type="component" value="Unassembled WGS sequence"/>
</dbReference>
<keyword evidence="4" id="KW-0175">Coiled coil</keyword>
<proteinExistence type="predicted"/>
<accession>A0AA85JCT9</accession>
<dbReference type="GO" id="GO:0005681">
    <property type="term" value="C:spliceosomal complex"/>
    <property type="evidence" value="ECO:0007669"/>
    <property type="project" value="TreeGrafter"/>
</dbReference>
<dbReference type="PANTHER" id="PTHR14978:SF0">
    <property type="entry name" value="BETA-CATENIN-LIKE PROTEIN 1"/>
    <property type="match status" value="1"/>
</dbReference>
<dbReference type="InterPro" id="IPR013180">
    <property type="entry name" value="CTNNBL1_N"/>
</dbReference>
<reference evidence="8" key="2">
    <citation type="submission" date="2023-11" db="UniProtKB">
        <authorList>
            <consortium name="WormBaseParasite"/>
        </authorList>
    </citation>
    <scope>IDENTIFICATION</scope>
</reference>
<protein>
    <recommendedName>
        <fullName evidence="6">Beta-catenin-like protein 1 N-terminal domain-containing protein</fullName>
    </recommendedName>
</protein>
<dbReference type="SUPFAM" id="SSF48371">
    <property type="entry name" value="ARM repeat"/>
    <property type="match status" value="1"/>
</dbReference>
<evidence type="ECO:0000256" key="4">
    <source>
        <dbReference type="ARBA" id="ARBA00023054"/>
    </source>
</evidence>
<keyword evidence="5" id="KW-0539">Nucleus</keyword>
<dbReference type="PANTHER" id="PTHR14978">
    <property type="entry name" value="BETA-CATENIN-LIKE PROTEIN 1 NUCLEAR ASSOCIATED PROTEIN"/>
    <property type="match status" value="1"/>
</dbReference>
<evidence type="ECO:0000259" key="6">
    <source>
        <dbReference type="Pfam" id="PF08216"/>
    </source>
</evidence>
<evidence type="ECO:0000256" key="5">
    <source>
        <dbReference type="ARBA" id="ARBA00023242"/>
    </source>
</evidence>
<dbReference type="AlphaFoldDB" id="A0AA85JCT9"/>
<evidence type="ECO:0000256" key="2">
    <source>
        <dbReference type="ARBA" id="ARBA00022553"/>
    </source>
</evidence>
<evidence type="ECO:0000313" key="8">
    <source>
        <dbReference type="WBParaSite" id="TREG1_145520.1"/>
    </source>
</evidence>
<comment type="subcellular location">
    <subcellularLocation>
        <location evidence="1">Nucleus</location>
    </subcellularLocation>
</comment>
<reference evidence="7" key="1">
    <citation type="submission" date="2022-06" db="EMBL/GenBank/DDBJ databases">
        <authorList>
            <person name="Berger JAMES D."/>
            <person name="Berger JAMES D."/>
        </authorList>
    </citation>
    <scope>NUCLEOTIDE SEQUENCE [LARGE SCALE GENOMIC DNA]</scope>
</reference>
<keyword evidence="7" id="KW-1185">Reference proteome</keyword>
<organism evidence="7 8">
    <name type="scientific">Trichobilharzia regenti</name>
    <name type="common">Nasal bird schistosome</name>
    <dbReference type="NCBI Taxonomy" id="157069"/>
    <lineage>
        <taxon>Eukaryota</taxon>
        <taxon>Metazoa</taxon>
        <taxon>Spiralia</taxon>
        <taxon>Lophotrochozoa</taxon>
        <taxon>Platyhelminthes</taxon>
        <taxon>Trematoda</taxon>
        <taxon>Digenea</taxon>
        <taxon>Strigeidida</taxon>
        <taxon>Schistosomatoidea</taxon>
        <taxon>Schistosomatidae</taxon>
        <taxon>Trichobilharzia</taxon>
    </lineage>
</organism>
<dbReference type="InterPro" id="IPR016024">
    <property type="entry name" value="ARM-type_fold"/>
</dbReference>
<feature type="domain" description="Beta-catenin-like protein 1 N-terminal" evidence="6">
    <location>
        <begin position="4"/>
        <end position="113"/>
    </location>
</feature>
<sequence>MNVIMANQGLFAWLLRRLQRRPIFDKNKLYVSELLSILLQMDEANRRQLGEVDGIDILLQQLSVYKRHDPNSREEIELMLNLFDCLCSSLMLTENKDRFLKGEGIQLMNLMLRR</sequence>
<keyword evidence="2" id="KW-0597">Phosphoprotein</keyword>
<evidence type="ECO:0000313" key="7">
    <source>
        <dbReference type="Proteomes" id="UP000050795"/>
    </source>
</evidence>
<dbReference type="Gene3D" id="1.25.10.10">
    <property type="entry name" value="Leucine-rich Repeat Variant"/>
    <property type="match status" value="1"/>
</dbReference>
<name>A0AA85JCT9_TRIRE</name>
<dbReference type="WBParaSite" id="TREG1_145520.1">
    <property type="protein sequence ID" value="TREG1_145520.1"/>
    <property type="gene ID" value="TREG1_145520"/>
</dbReference>
<evidence type="ECO:0000256" key="3">
    <source>
        <dbReference type="ARBA" id="ARBA00022737"/>
    </source>
</evidence>